<evidence type="ECO:0000256" key="4">
    <source>
        <dbReference type="ARBA" id="ARBA00023163"/>
    </source>
</evidence>
<evidence type="ECO:0008006" key="9">
    <source>
        <dbReference type="Google" id="ProtNLM"/>
    </source>
</evidence>
<evidence type="ECO:0000313" key="8">
    <source>
        <dbReference type="Proteomes" id="UP000572817"/>
    </source>
</evidence>
<comment type="caution">
    <text evidence="7">The sequence shown here is derived from an EMBL/GenBank/DDBJ whole genome shotgun (WGS) entry which is preliminary data.</text>
</comment>
<gene>
    <name evidence="7" type="ORF">GTA08_BOTSDO09739</name>
</gene>
<dbReference type="GO" id="GO:0000981">
    <property type="term" value="F:DNA-binding transcription factor activity, RNA polymerase II-specific"/>
    <property type="evidence" value="ECO:0007669"/>
    <property type="project" value="TreeGrafter"/>
</dbReference>
<evidence type="ECO:0000313" key="7">
    <source>
        <dbReference type="EMBL" id="KAF4302207.1"/>
    </source>
</evidence>
<feature type="region of interest" description="Disordered" evidence="6">
    <location>
        <begin position="475"/>
        <end position="531"/>
    </location>
</feature>
<dbReference type="GO" id="GO:0000976">
    <property type="term" value="F:transcription cis-regulatory region binding"/>
    <property type="evidence" value="ECO:0007669"/>
    <property type="project" value="TreeGrafter"/>
</dbReference>
<accession>A0A8H4IJA7</accession>
<dbReference type="PANTHER" id="PTHR31845:SF10">
    <property type="entry name" value="ZN(II)2CYS6 TRANSCRIPTION FACTOR (EUROFUNG)"/>
    <property type="match status" value="1"/>
</dbReference>
<dbReference type="PANTHER" id="PTHR31845">
    <property type="entry name" value="FINGER DOMAIN PROTEIN, PUTATIVE-RELATED"/>
    <property type="match status" value="1"/>
</dbReference>
<dbReference type="EMBL" id="WWBZ02000073">
    <property type="protein sequence ID" value="KAF4302207.1"/>
    <property type="molecule type" value="Genomic_DNA"/>
</dbReference>
<evidence type="ECO:0000256" key="2">
    <source>
        <dbReference type="ARBA" id="ARBA00023015"/>
    </source>
</evidence>
<dbReference type="InterPro" id="IPR051089">
    <property type="entry name" value="prtT"/>
</dbReference>
<keyword evidence="4" id="KW-0804">Transcription</keyword>
<sequence length="585" mass="65791">MMLEAVYGPFGGCFEHGRTTGRYSERSLKVLKALRNPGERGAFNARPVEPCDPSELDPGDEEAARCLHNYQTFMSKYFPFVIVAPDVTVATLRETKPFLFKAIVVVASVQDLGRQRALGYALMGELTNKLLIRGERSVDLLQGVLVWLTCIAAADIRTRRYHVHFFTNPQTTNLLQLAVGLVIDLGLKRTARAFGKERLDNAIARSAHGQLVNSELRTSDERRALLGCFYLTTIVSQWAKRYDSLRYNAQLAEVCRNLEEAQELPSDRFLVYLVRLQRIVQRIERKVPIDDFTAETMIPIAMFVKALHSELEEFKESLPADVAENDLLWMHYYSAEVYLYEISFSSLPNTTQYGDFAYRRLEMLNGLMQAAKAFMDLYHNHPTASYINVSFIQFSQLTSTIIVLSKLTRLECPGWDLEYAKEFIDFGGQMLKTAALYEEARTISEVPLNDNPLLTFFARKMRFIKAWNDAKMKGSDPGPEVFEAQQRAAAEGESGDGPATGEGSAEAATVQQVPEAAAKDTANPRLNVNVGGEPMQLEDISQDHIFDQLDPSFWQEWATGDLTMWDADSIQQTCFGFDGMGGGFS</sequence>
<dbReference type="AlphaFoldDB" id="A0A8H4IJA7"/>
<comment type="subcellular location">
    <subcellularLocation>
        <location evidence="1">Nucleus</location>
    </subcellularLocation>
</comment>
<keyword evidence="5" id="KW-0539">Nucleus</keyword>
<proteinExistence type="predicted"/>
<dbReference type="Proteomes" id="UP000572817">
    <property type="component" value="Unassembled WGS sequence"/>
</dbReference>
<dbReference type="GO" id="GO:0005634">
    <property type="term" value="C:nucleus"/>
    <property type="evidence" value="ECO:0007669"/>
    <property type="project" value="UniProtKB-SubCell"/>
</dbReference>
<evidence type="ECO:0000256" key="3">
    <source>
        <dbReference type="ARBA" id="ARBA00023125"/>
    </source>
</evidence>
<keyword evidence="3" id="KW-0238">DNA-binding</keyword>
<dbReference type="OrthoDB" id="5226580at2759"/>
<evidence type="ECO:0000256" key="6">
    <source>
        <dbReference type="SAM" id="MobiDB-lite"/>
    </source>
</evidence>
<protein>
    <recommendedName>
        <fullName evidence="9">Transcription factor domain-containing protein</fullName>
    </recommendedName>
</protein>
<evidence type="ECO:0000256" key="5">
    <source>
        <dbReference type="ARBA" id="ARBA00023242"/>
    </source>
</evidence>
<evidence type="ECO:0000256" key="1">
    <source>
        <dbReference type="ARBA" id="ARBA00004123"/>
    </source>
</evidence>
<keyword evidence="2" id="KW-0805">Transcription regulation</keyword>
<name>A0A8H4IJA7_9PEZI</name>
<organism evidence="7 8">
    <name type="scientific">Botryosphaeria dothidea</name>
    <dbReference type="NCBI Taxonomy" id="55169"/>
    <lineage>
        <taxon>Eukaryota</taxon>
        <taxon>Fungi</taxon>
        <taxon>Dikarya</taxon>
        <taxon>Ascomycota</taxon>
        <taxon>Pezizomycotina</taxon>
        <taxon>Dothideomycetes</taxon>
        <taxon>Dothideomycetes incertae sedis</taxon>
        <taxon>Botryosphaeriales</taxon>
        <taxon>Botryosphaeriaceae</taxon>
        <taxon>Botryosphaeria</taxon>
    </lineage>
</organism>
<reference evidence="7" key="1">
    <citation type="submission" date="2020-04" db="EMBL/GenBank/DDBJ databases">
        <title>Genome Assembly and Annotation of Botryosphaeria dothidea sdau 11-99, a Latent Pathogen of Apple Fruit Ring Rot in China.</title>
        <authorList>
            <person name="Yu C."/>
            <person name="Diao Y."/>
            <person name="Lu Q."/>
            <person name="Zhao J."/>
            <person name="Cui S."/>
            <person name="Peng C."/>
            <person name="He B."/>
            <person name="Liu H."/>
        </authorList>
    </citation>
    <scope>NUCLEOTIDE SEQUENCE [LARGE SCALE GENOMIC DNA]</scope>
    <source>
        <strain evidence="7">Sdau11-99</strain>
    </source>
</reference>
<keyword evidence="8" id="KW-1185">Reference proteome</keyword>
<dbReference type="CDD" id="cd12148">
    <property type="entry name" value="fungal_TF_MHR"/>
    <property type="match status" value="1"/>
</dbReference>